<evidence type="ECO:0000256" key="7">
    <source>
        <dbReference type="ARBA" id="ARBA00022777"/>
    </source>
</evidence>
<dbReference type="PROSITE" id="PS50885">
    <property type="entry name" value="HAMP"/>
    <property type="match status" value="1"/>
</dbReference>
<evidence type="ECO:0000256" key="2">
    <source>
        <dbReference type="ARBA" id="ARBA00004236"/>
    </source>
</evidence>
<keyword evidence="8 11" id="KW-1133">Transmembrane helix</keyword>
<keyword evidence="14" id="KW-0547">Nucleotide-binding</keyword>
<dbReference type="SUPFAM" id="SSF47384">
    <property type="entry name" value="Homodimeric domain of signal transducing histidine kinase"/>
    <property type="match status" value="1"/>
</dbReference>
<keyword evidence="10 11" id="KW-0472">Membrane</keyword>
<comment type="caution">
    <text evidence="14">The sequence shown here is derived from an EMBL/GenBank/DDBJ whole genome shotgun (WGS) entry which is preliminary data.</text>
</comment>
<dbReference type="EMBL" id="JBHSFP010000003">
    <property type="protein sequence ID" value="MFC4530642.1"/>
    <property type="molecule type" value="Genomic_DNA"/>
</dbReference>
<dbReference type="PROSITE" id="PS50109">
    <property type="entry name" value="HIS_KIN"/>
    <property type="match status" value="1"/>
</dbReference>
<evidence type="ECO:0000313" key="15">
    <source>
        <dbReference type="Proteomes" id="UP001596004"/>
    </source>
</evidence>
<dbReference type="PANTHER" id="PTHR45436:SF5">
    <property type="entry name" value="SENSOR HISTIDINE KINASE TRCS"/>
    <property type="match status" value="1"/>
</dbReference>
<sequence>MSAPGRLGRMSLRARLLLITSALLAVGLVLGGSIVIGLLRANLVDRVDRQLRALAGLAAILPAGLPAGLPGAGTGQGGSGAVGGRALAAGFDLITEIYVADLAGDGTVRSGTRVPGGPAAGGPVLPVLDAAAVARHGRRPFEAGSLDGTRRWRVVAVPRAAARTPGGAVPSGGAAPPGGGAVVVAASLDAVSATVGRLRAAFLLTGAALLALLTLCGWFAIRAGLRPLRRIEDTAAAIASGDLTRRVPDAAGPATEIGRLSASLNGMLAQIERAFAARADSEARLRRLVADVGHELRTPLFGIKGFSELYRMGGLSDVGPAMARIESEAGRLAGLVDDLLLLARLDEGGDALPLDLAPMDLRTLAADARLDLRALAPDRPVELTGPGGGAPASAPVLGDEARLRQVVSNLVGNVVAHTPAGSRVRVGVGTAGAEAVLVIEDDGPGLTPEQAVRAFDRFYRADASRSRSGSGGAGLGLAIARSLAAAHGGRVTLRTTPGHGAAFTLALPLAR</sequence>
<keyword evidence="9" id="KW-0902">Two-component regulatory system</keyword>
<dbReference type="InterPro" id="IPR003661">
    <property type="entry name" value="HisK_dim/P_dom"/>
</dbReference>
<accession>A0ABV9CDD0</accession>
<dbReference type="Gene3D" id="3.30.565.10">
    <property type="entry name" value="Histidine kinase-like ATPase, C-terminal domain"/>
    <property type="match status" value="1"/>
</dbReference>
<keyword evidence="15" id="KW-1185">Reference proteome</keyword>
<evidence type="ECO:0000256" key="8">
    <source>
        <dbReference type="ARBA" id="ARBA00022989"/>
    </source>
</evidence>
<evidence type="ECO:0000313" key="14">
    <source>
        <dbReference type="EMBL" id="MFC4530642.1"/>
    </source>
</evidence>
<dbReference type="RefSeq" id="WP_380838595.1">
    <property type="nucleotide sequence ID" value="NZ_JBHSFP010000003.1"/>
</dbReference>
<keyword evidence="7" id="KW-0418">Kinase</keyword>
<dbReference type="InterPro" id="IPR050428">
    <property type="entry name" value="TCS_sensor_his_kinase"/>
</dbReference>
<keyword evidence="14" id="KW-0067">ATP-binding</keyword>
<evidence type="ECO:0000256" key="4">
    <source>
        <dbReference type="ARBA" id="ARBA00022553"/>
    </source>
</evidence>
<dbReference type="Gene3D" id="1.10.287.130">
    <property type="match status" value="1"/>
</dbReference>
<dbReference type="InterPro" id="IPR003594">
    <property type="entry name" value="HATPase_dom"/>
</dbReference>
<evidence type="ECO:0000256" key="3">
    <source>
        <dbReference type="ARBA" id="ARBA00012438"/>
    </source>
</evidence>
<evidence type="ECO:0000259" key="12">
    <source>
        <dbReference type="PROSITE" id="PS50109"/>
    </source>
</evidence>
<name>A0ABV9CDD0_9ACTN</name>
<reference evidence="15" key="1">
    <citation type="journal article" date="2019" name="Int. J. Syst. Evol. Microbiol.">
        <title>The Global Catalogue of Microorganisms (GCM) 10K type strain sequencing project: providing services to taxonomists for standard genome sequencing and annotation.</title>
        <authorList>
            <consortium name="The Broad Institute Genomics Platform"/>
            <consortium name="The Broad Institute Genome Sequencing Center for Infectious Disease"/>
            <person name="Wu L."/>
            <person name="Ma J."/>
        </authorList>
    </citation>
    <scope>NUCLEOTIDE SEQUENCE [LARGE SCALE GENOMIC DNA]</scope>
    <source>
        <strain evidence="15">CGMCC 4.7132</strain>
    </source>
</reference>
<comment type="subcellular location">
    <subcellularLocation>
        <location evidence="2">Cell membrane</location>
    </subcellularLocation>
</comment>
<keyword evidence="5" id="KW-0808">Transferase</keyword>
<feature type="domain" description="HAMP" evidence="13">
    <location>
        <begin position="222"/>
        <end position="276"/>
    </location>
</feature>
<gene>
    <name evidence="14" type="ORF">ACFO60_07690</name>
</gene>
<dbReference type="SUPFAM" id="SSF158472">
    <property type="entry name" value="HAMP domain-like"/>
    <property type="match status" value="1"/>
</dbReference>
<dbReference type="CDD" id="cd06225">
    <property type="entry name" value="HAMP"/>
    <property type="match status" value="1"/>
</dbReference>
<dbReference type="CDD" id="cd00075">
    <property type="entry name" value="HATPase"/>
    <property type="match status" value="1"/>
</dbReference>
<dbReference type="SMART" id="SM00304">
    <property type="entry name" value="HAMP"/>
    <property type="match status" value="1"/>
</dbReference>
<dbReference type="Proteomes" id="UP001596004">
    <property type="component" value="Unassembled WGS sequence"/>
</dbReference>
<proteinExistence type="predicted"/>
<dbReference type="InterPro" id="IPR003660">
    <property type="entry name" value="HAMP_dom"/>
</dbReference>
<dbReference type="PRINTS" id="PR00344">
    <property type="entry name" value="BCTRLSENSOR"/>
</dbReference>
<dbReference type="SMART" id="SM00388">
    <property type="entry name" value="HisKA"/>
    <property type="match status" value="1"/>
</dbReference>
<dbReference type="Gene3D" id="6.10.340.10">
    <property type="match status" value="1"/>
</dbReference>
<evidence type="ECO:0000256" key="6">
    <source>
        <dbReference type="ARBA" id="ARBA00022692"/>
    </source>
</evidence>
<dbReference type="InterPro" id="IPR036890">
    <property type="entry name" value="HATPase_C_sf"/>
</dbReference>
<protein>
    <recommendedName>
        <fullName evidence="3">histidine kinase</fullName>
        <ecNumber evidence="3">2.7.13.3</ecNumber>
    </recommendedName>
</protein>
<comment type="catalytic activity">
    <reaction evidence="1">
        <text>ATP + protein L-histidine = ADP + protein N-phospho-L-histidine.</text>
        <dbReference type="EC" id="2.7.13.3"/>
    </reaction>
</comment>
<dbReference type="InterPro" id="IPR005467">
    <property type="entry name" value="His_kinase_dom"/>
</dbReference>
<evidence type="ECO:0000256" key="11">
    <source>
        <dbReference type="SAM" id="Phobius"/>
    </source>
</evidence>
<evidence type="ECO:0000256" key="10">
    <source>
        <dbReference type="ARBA" id="ARBA00023136"/>
    </source>
</evidence>
<dbReference type="InterPro" id="IPR036097">
    <property type="entry name" value="HisK_dim/P_sf"/>
</dbReference>
<evidence type="ECO:0000256" key="1">
    <source>
        <dbReference type="ARBA" id="ARBA00000085"/>
    </source>
</evidence>
<feature type="domain" description="Histidine kinase" evidence="12">
    <location>
        <begin position="291"/>
        <end position="511"/>
    </location>
</feature>
<feature type="transmembrane region" description="Helical" evidence="11">
    <location>
        <begin position="200"/>
        <end position="221"/>
    </location>
</feature>
<dbReference type="PANTHER" id="PTHR45436">
    <property type="entry name" value="SENSOR HISTIDINE KINASE YKOH"/>
    <property type="match status" value="1"/>
</dbReference>
<dbReference type="SMART" id="SM00387">
    <property type="entry name" value="HATPase_c"/>
    <property type="match status" value="1"/>
</dbReference>
<dbReference type="Pfam" id="PF02518">
    <property type="entry name" value="HATPase_c"/>
    <property type="match status" value="1"/>
</dbReference>
<dbReference type="Pfam" id="PF00512">
    <property type="entry name" value="HisKA"/>
    <property type="match status" value="1"/>
</dbReference>
<dbReference type="InterPro" id="IPR004358">
    <property type="entry name" value="Sig_transdc_His_kin-like_C"/>
</dbReference>
<dbReference type="GO" id="GO:0005524">
    <property type="term" value="F:ATP binding"/>
    <property type="evidence" value="ECO:0007669"/>
    <property type="project" value="UniProtKB-KW"/>
</dbReference>
<evidence type="ECO:0000256" key="9">
    <source>
        <dbReference type="ARBA" id="ARBA00023012"/>
    </source>
</evidence>
<evidence type="ECO:0000259" key="13">
    <source>
        <dbReference type="PROSITE" id="PS50885"/>
    </source>
</evidence>
<evidence type="ECO:0000256" key="5">
    <source>
        <dbReference type="ARBA" id="ARBA00022679"/>
    </source>
</evidence>
<dbReference type="CDD" id="cd00082">
    <property type="entry name" value="HisKA"/>
    <property type="match status" value="1"/>
</dbReference>
<keyword evidence="4" id="KW-0597">Phosphoprotein</keyword>
<dbReference type="SUPFAM" id="SSF55874">
    <property type="entry name" value="ATPase domain of HSP90 chaperone/DNA topoisomerase II/histidine kinase"/>
    <property type="match status" value="1"/>
</dbReference>
<dbReference type="EC" id="2.7.13.3" evidence="3"/>
<dbReference type="Pfam" id="PF00672">
    <property type="entry name" value="HAMP"/>
    <property type="match status" value="1"/>
</dbReference>
<keyword evidence="6 11" id="KW-0812">Transmembrane</keyword>
<organism evidence="14 15">
    <name type="scientific">Sphaerisporangium dianthi</name>
    <dbReference type="NCBI Taxonomy" id="1436120"/>
    <lineage>
        <taxon>Bacteria</taxon>
        <taxon>Bacillati</taxon>
        <taxon>Actinomycetota</taxon>
        <taxon>Actinomycetes</taxon>
        <taxon>Streptosporangiales</taxon>
        <taxon>Streptosporangiaceae</taxon>
        <taxon>Sphaerisporangium</taxon>
    </lineage>
</organism>